<evidence type="ECO:0000313" key="1">
    <source>
        <dbReference type="EMBL" id="KAL2056190.1"/>
    </source>
</evidence>
<comment type="caution">
    <text evidence="1">The sequence shown here is derived from an EMBL/GenBank/DDBJ whole genome shotgun (WGS) entry which is preliminary data.</text>
</comment>
<accession>A0ABR4BEU8</accession>
<proteinExistence type="predicted"/>
<sequence>MKNRKAGQWNQRAWTLQEAVLSHRLLYFTEQHFLFKCNSAVFIDILPNNSAQYDPTYADNVAADLLSMAVWVFQFYAAMVSEYTRRETTHSADALNAIAGVFHRATTNCGATFINGLPDQDLILALSWSNAMQGDIIRRSGFPSWS</sequence>
<gene>
    <name evidence="1" type="ORF">ABVK25_003213</name>
</gene>
<dbReference type="PANTHER" id="PTHR33112">
    <property type="entry name" value="DOMAIN PROTEIN, PUTATIVE-RELATED"/>
    <property type="match status" value="1"/>
</dbReference>
<protein>
    <recommendedName>
        <fullName evidence="3">Heterokaryon incompatibility domain-containing protein</fullName>
    </recommendedName>
</protein>
<evidence type="ECO:0000313" key="2">
    <source>
        <dbReference type="Proteomes" id="UP001590951"/>
    </source>
</evidence>
<dbReference type="Proteomes" id="UP001590951">
    <property type="component" value="Unassembled WGS sequence"/>
</dbReference>
<organism evidence="1 2">
    <name type="scientific">Lepraria finkii</name>
    <dbReference type="NCBI Taxonomy" id="1340010"/>
    <lineage>
        <taxon>Eukaryota</taxon>
        <taxon>Fungi</taxon>
        <taxon>Dikarya</taxon>
        <taxon>Ascomycota</taxon>
        <taxon>Pezizomycotina</taxon>
        <taxon>Lecanoromycetes</taxon>
        <taxon>OSLEUM clade</taxon>
        <taxon>Lecanoromycetidae</taxon>
        <taxon>Lecanorales</taxon>
        <taxon>Lecanorineae</taxon>
        <taxon>Stereocaulaceae</taxon>
        <taxon>Lepraria</taxon>
    </lineage>
</organism>
<reference evidence="1 2" key="1">
    <citation type="submission" date="2024-09" db="EMBL/GenBank/DDBJ databases">
        <title>Rethinking Asexuality: The Enigmatic Case of Functional Sexual Genes in Lepraria (Stereocaulaceae).</title>
        <authorList>
            <person name="Doellman M."/>
            <person name="Sun Y."/>
            <person name="Barcenas-Pena A."/>
            <person name="Lumbsch H.T."/>
            <person name="Grewe F."/>
        </authorList>
    </citation>
    <scope>NUCLEOTIDE SEQUENCE [LARGE SCALE GENOMIC DNA]</scope>
    <source>
        <strain evidence="1 2">Grewe 0041</strain>
    </source>
</reference>
<keyword evidence="2" id="KW-1185">Reference proteome</keyword>
<dbReference type="PANTHER" id="PTHR33112:SF12">
    <property type="entry name" value="HETEROKARYON INCOMPATIBILITY DOMAIN-CONTAINING PROTEIN"/>
    <property type="match status" value="1"/>
</dbReference>
<dbReference type="EMBL" id="JBHFEH010000008">
    <property type="protein sequence ID" value="KAL2056190.1"/>
    <property type="molecule type" value="Genomic_DNA"/>
</dbReference>
<evidence type="ECO:0008006" key="3">
    <source>
        <dbReference type="Google" id="ProtNLM"/>
    </source>
</evidence>
<name>A0ABR4BEU8_9LECA</name>